<protein>
    <recommendedName>
        <fullName evidence="3">Serine protease</fullName>
    </recommendedName>
</protein>
<dbReference type="GO" id="GO:0016740">
    <property type="term" value="F:transferase activity"/>
    <property type="evidence" value="ECO:0007669"/>
    <property type="project" value="InterPro"/>
</dbReference>
<dbReference type="InterPro" id="IPR043504">
    <property type="entry name" value="Peptidase_S1_PA_chymotrypsin"/>
</dbReference>
<organism evidence="1 2">
    <name type="scientific">Dendrothele bispora (strain CBS 962.96)</name>
    <dbReference type="NCBI Taxonomy" id="1314807"/>
    <lineage>
        <taxon>Eukaryota</taxon>
        <taxon>Fungi</taxon>
        <taxon>Dikarya</taxon>
        <taxon>Basidiomycota</taxon>
        <taxon>Agaricomycotina</taxon>
        <taxon>Agaricomycetes</taxon>
        <taxon>Agaricomycetidae</taxon>
        <taxon>Agaricales</taxon>
        <taxon>Agaricales incertae sedis</taxon>
        <taxon>Dendrothele</taxon>
    </lineage>
</organism>
<dbReference type="Gene3D" id="2.40.10.10">
    <property type="entry name" value="Trypsin-like serine proteases"/>
    <property type="match status" value="2"/>
</dbReference>
<dbReference type="Proteomes" id="UP000297245">
    <property type="component" value="Unassembled WGS sequence"/>
</dbReference>
<dbReference type="InterPro" id="IPR009003">
    <property type="entry name" value="Peptidase_S1_PA"/>
</dbReference>
<dbReference type="InterPro" id="IPR005490">
    <property type="entry name" value="LD_TPept_cat_dom"/>
</dbReference>
<dbReference type="SUPFAM" id="SSF50494">
    <property type="entry name" value="Trypsin-like serine proteases"/>
    <property type="match status" value="1"/>
</dbReference>
<dbReference type="OrthoDB" id="5367135at2759"/>
<evidence type="ECO:0008006" key="3">
    <source>
        <dbReference type="Google" id="ProtNLM"/>
    </source>
</evidence>
<name>A0A4S8KQ17_DENBC</name>
<gene>
    <name evidence="1" type="ORF">K435DRAFT_769997</name>
</gene>
<accession>A0A4S8KQ17</accession>
<sequence>MSTLPDELVHPEWNGLYLDRDYSRGIAHTTMQTAESWAVQLHFKSMGDNSTGSGFFLNIPDLKDYELILTAAHNLIDPSGKKVECLEIDDRYQNKLEFGDKDCWWCPEYPTSQKPEHDYAAIRVKRSESVRGFGFSMRLGEGDHLSETVGVTGYRNIEPRQPSTSMGSVVVCFGSAHELVEYRATTEQGISGSAVWMGFNGVPTAIAIHNRRPQSKKGGSRGSRLTPKVLREVFQWLGVGKYEVKLQAQAFAGMFLPANMPQPPPRGLYLNFSSTYSSARVRLGDGSAFDVLPAQAAAQSAKVLYSLSYQGKWVLFDPIRQEVVLQDSISDRCLFFMDASSSRGLRIVVQIPGKTESQDQKYQLRLQGEMIYDFGDDDDLESSEVSLIKYPSKNTPVSKV</sequence>
<evidence type="ECO:0000313" key="2">
    <source>
        <dbReference type="Proteomes" id="UP000297245"/>
    </source>
</evidence>
<dbReference type="AlphaFoldDB" id="A0A4S8KQ17"/>
<reference evidence="1 2" key="1">
    <citation type="journal article" date="2019" name="Nat. Ecol. Evol.">
        <title>Megaphylogeny resolves global patterns of mushroom evolution.</title>
        <authorList>
            <person name="Varga T."/>
            <person name="Krizsan K."/>
            <person name="Foldi C."/>
            <person name="Dima B."/>
            <person name="Sanchez-Garcia M."/>
            <person name="Sanchez-Ramirez S."/>
            <person name="Szollosi G.J."/>
            <person name="Szarkandi J.G."/>
            <person name="Papp V."/>
            <person name="Albert L."/>
            <person name="Andreopoulos W."/>
            <person name="Angelini C."/>
            <person name="Antonin V."/>
            <person name="Barry K.W."/>
            <person name="Bougher N.L."/>
            <person name="Buchanan P."/>
            <person name="Buyck B."/>
            <person name="Bense V."/>
            <person name="Catcheside P."/>
            <person name="Chovatia M."/>
            <person name="Cooper J."/>
            <person name="Damon W."/>
            <person name="Desjardin D."/>
            <person name="Finy P."/>
            <person name="Geml J."/>
            <person name="Haridas S."/>
            <person name="Hughes K."/>
            <person name="Justo A."/>
            <person name="Karasinski D."/>
            <person name="Kautmanova I."/>
            <person name="Kiss B."/>
            <person name="Kocsube S."/>
            <person name="Kotiranta H."/>
            <person name="LaButti K.M."/>
            <person name="Lechner B.E."/>
            <person name="Liimatainen K."/>
            <person name="Lipzen A."/>
            <person name="Lukacs Z."/>
            <person name="Mihaltcheva S."/>
            <person name="Morgado L.N."/>
            <person name="Niskanen T."/>
            <person name="Noordeloos M.E."/>
            <person name="Ohm R.A."/>
            <person name="Ortiz-Santana B."/>
            <person name="Ovrebo C."/>
            <person name="Racz N."/>
            <person name="Riley R."/>
            <person name="Savchenko A."/>
            <person name="Shiryaev A."/>
            <person name="Soop K."/>
            <person name="Spirin V."/>
            <person name="Szebenyi C."/>
            <person name="Tomsovsky M."/>
            <person name="Tulloss R.E."/>
            <person name="Uehling J."/>
            <person name="Grigoriev I.V."/>
            <person name="Vagvolgyi C."/>
            <person name="Papp T."/>
            <person name="Martin F.M."/>
            <person name="Miettinen O."/>
            <person name="Hibbett D.S."/>
            <person name="Nagy L.G."/>
        </authorList>
    </citation>
    <scope>NUCLEOTIDE SEQUENCE [LARGE SCALE GENOMIC DNA]</scope>
    <source>
        <strain evidence="1 2">CBS 962.96</strain>
    </source>
</reference>
<dbReference type="EMBL" id="ML180338">
    <property type="protein sequence ID" value="THU77782.1"/>
    <property type="molecule type" value="Genomic_DNA"/>
</dbReference>
<keyword evidence="2" id="KW-1185">Reference proteome</keyword>
<evidence type="ECO:0000313" key="1">
    <source>
        <dbReference type="EMBL" id="THU77782.1"/>
    </source>
</evidence>
<dbReference type="CDD" id="cd16913">
    <property type="entry name" value="YkuD_like"/>
    <property type="match status" value="1"/>
</dbReference>
<dbReference type="Pfam" id="PF13365">
    <property type="entry name" value="Trypsin_2"/>
    <property type="match status" value="1"/>
</dbReference>
<proteinExistence type="predicted"/>